<organism evidence="2 3">
    <name type="scientific">Mucinivorans hirudinis</name>
    <dbReference type="NCBI Taxonomy" id="1433126"/>
    <lineage>
        <taxon>Bacteria</taxon>
        <taxon>Pseudomonadati</taxon>
        <taxon>Bacteroidota</taxon>
        <taxon>Bacteroidia</taxon>
        <taxon>Bacteroidales</taxon>
        <taxon>Rikenellaceae</taxon>
        <taxon>Mucinivorans</taxon>
    </lineage>
</organism>
<feature type="transmembrane region" description="Helical" evidence="1">
    <location>
        <begin position="46"/>
        <end position="64"/>
    </location>
</feature>
<sequence>MIYLAIICALLAVLGSVLPVIPGPLLAYGALWLARLSEHCPFTDEFMVIMGIVTAIVFLLDLFLPPMVVRAFGGSKAAGRGAMVGMLLGIIFTPIGMFLGMILGAFIFELLISKRKPTHSLKATMGAVLGFILGTGIKLALCGFILWEIVITGLGTLLK</sequence>
<dbReference type="HOGENOM" id="CLU_109297_0_1_10"/>
<dbReference type="Pfam" id="PF04306">
    <property type="entry name" value="DUF456"/>
    <property type="match status" value="1"/>
</dbReference>
<dbReference type="STRING" id="1433126.BN938_1333"/>
<evidence type="ECO:0000313" key="3">
    <source>
        <dbReference type="Proteomes" id="UP000027616"/>
    </source>
</evidence>
<dbReference type="AlphaFoldDB" id="A0A060R7T7"/>
<dbReference type="Proteomes" id="UP000027616">
    <property type="component" value="Chromosome I"/>
</dbReference>
<dbReference type="EMBL" id="HG934468">
    <property type="protein sequence ID" value="CDN31421.1"/>
    <property type="molecule type" value="Genomic_DNA"/>
</dbReference>
<feature type="transmembrane region" description="Helical" evidence="1">
    <location>
        <begin position="128"/>
        <end position="158"/>
    </location>
</feature>
<dbReference type="KEGG" id="rbc:BN938_1333"/>
<dbReference type="PANTHER" id="PTHR39165:SF1">
    <property type="entry name" value="DUF456 DOMAIN-CONTAINING PROTEIN"/>
    <property type="match status" value="1"/>
</dbReference>
<dbReference type="OrthoDB" id="9808460at2"/>
<proteinExistence type="predicted"/>
<dbReference type="PANTHER" id="PTHR39165">
    <property type="entry name" value="IG HYPOTHETICAL 17883"/>
    <property type="match status" value="1"/>
</dbReference>
<gene>
    <name evidence="2" type="ORF">BN938_1333</name>
</gene>
<evidence type="ECO:0000313" key="2">
    <source>
        <dbReference type="EMBL" id="CDN31421.1"/>
    </source>
</evidence>
<evidence type="ECO:0000256" key="1">
    <source>
        <dbReference type="SAM" id="Phobius"/>
    </source>
</evidence>
<dbReference type="InterPro" id="IPR007403">
    <property type="entry name" value="DUF456"/>
</dbReference>
<dbReference type="eggNOG" id="COG2839">
    <property type="taxonomic scope" value="Bacteria"/>
</dbReference>
<feature type="transmembrane region" description="Helical" evidence="1">
    <location>
        <begin position="84"/>
        <end position="108"/>
    </location>
</feature>
<protein>
    <submittedName>
        <fullName evidence="2">Putative membrane protein NMA1128</fullName>
    </submittedName>
</protein>
<reference evidence="2 3" key="1">
    <citation type="journal article" date="2015" name="Genome Announc.">
        <title>Complete Genome Sequence of the Novel Leech Symbiont Mucinivorans hirudinis M3T.</title>
        <authorList>
            <person name="Nelson M.C."/>
            <person name="Bomar L."/>
            <person name="Graf J."/>
        </authorList>
    </citation>
    <scope>NUCLEOTIDE SEQUENCE [LARGE SCALE GENOMIC DNA]</scope>
    <source>
        <strain evidence="3">M3</strain>
    </source>
</reference>
<keyword evidence="3" id="KW-1185">Reference proteome</keyword>
<name>A0A060R7T7_9BACT</name>
<accession>A0A060R7T7</accession>
<keyword evidence="1" id="KW-0472">Membrane</keyword>
<keyword evidence="1" id="KW-0812">Transmembrane</keyword>
<keyword evidence="1" id="KW-1133">Transmembrane helix</keyword>